<dbReference type="InterPro" id="IPR036085">
    <property type="entry name" value="PAZ_dom_sf"/>
</dbReference>
<keyword evidence="6" id="KW-1185">Reference proteome</keyword>
<sequence>MQSGYRQQPPSYHSRPPGPPQGNSLLKIRTNCFKVTQIPAATYTLYDAFSPDIPKSAWRKRAELVRHLQKAVRPDVFSPQFLYDGAAIGFAHPTLCRKLGVMRMFRVRLRDNAEPKPDDKGAVEIKFKQSSAEPISPTETNAVILEGHDSPRRSSILNFLQLVLRHASNNDHPNNGKAYFPPPPPENPENRKKKIKYLQSIDNTFLELRRGVFHSVRPSMGQMIIVVDTVVAAFYQRGRMLDAMLAFFNVRRGDLRALSELSRLQLDNAGKFFRSVFIREEKGGVSGGRRTIKGFDRHGAHYQFTNSDGQEVTIEQHYRQVHNIILRYPKLPGVIVRITGDRKEILPMELCIIEPNQLFKKALPEVATREMVRFSTLGPEEKMVEIQRVSGYYQASESLVSAGMQVSRQPMDVDATQMQPPLIEFRGPSPMFNKPVRDGKWNVVGKKLCRTTEGCHWGVINLAPTKLHSQQIQQHCMAFQKCATDLGVALGIPIHMQQVDPQSDLLEVLDKFMFVVKQKIGSEESYQEMLGKRKFFILCFLEEEASRPRATLKFWGDTQTGVATQCVRLNKLPKHHNPGSVSQYWNNVVLKVNPRLGGENSSVSQSSAFDKTFRNGGLPMIVGADVGHPSPGVRKPSVASLVYNIDHSALTYNALTALQGPRQEVIADLRAMMRAAIVDLQTRNRNAVTHIIFYRDGVSEGEYDQVKSIEIADIKNAINDVWNSSPNIQEGGFPKPKLTFIVVGKRHHTLLFPSNPAGGDRTGNCPAGVVVNTGITQPTPDIRDFYLLSHSAIIGTSRSSHYVVLLNEVFPGDTRILEELSYALCHVYAKATRSVSIPAPVYCAIISIGTEDILLTLSLYLPDADLVCGRESFHFAPGVEDSLRANDSGTTVSGQTVPFDLNAWKAAFKSRNLRLHGMYFL</sequence>
<dbReference type="Pfam" id="PF02171">
    <property type="entry name" value="Piwi"/>
    <property type="match status" value="1"/>
</dbReference>
<dbReference type="Pfam" id="PF02170">
    <property type="entry name" value="PAZ"/>
    <property type="match status" value="1"/>
</dbReference>
<dbReference type="PANTHER" id="PTHR22891">
    <property type="entry name" value="EUKARYOTIC TRANSLATION INITIATION FACTOR 2C"/>
    <property type="match status" value="1"/>
</dbReference>
<evidence type="ECO:0008006" key="7">
    <source>
        <dbReference type="Google" id="ProtNLM"/>
    </source>
</evidence>
<dbReference type="SUPFAM" id="SSF101690">
    <property type="entry name" value="PAZ domain"/>
    <property type="match status" value="1"/>
</dbReference>
<evidence type="ECO:0000256" key="1">
    <source>
        <dbReference type="RuleBase" id="RU361178"/>
    </source>
</evidence>
<evidence type="ECO:0000259" key="4">
    <source>
        <dbReference type="PROSITE" id="PS50822"/>
    </source>
</evidence>
<feature type="region of interest" description="Disordered" evidence="2">
    <location>
        <begin position="169"/>
        <end position="190"/>
    </location>
</feature>
<organism evidence="5 6">
    <name type="scientific">Ephemerocybe angulata</name>
    <dbReference type="NCBI Taxonomy" id="980116"/>
    <lineage>
        <taxon>Eukaryota</taxon>
        <taxon>Fungi</taxon>
        <taxon>Dikarya</taxon>
        <taxon>Basidiomycota</taxon>
        <taxon>Agaricomycotina</taxon>
        <taxon>Agaricomycetes</taxon>
        <taxon>Agaricomycetidae</taxon>
        <taxon>Agaricales</taxon>
        <taxon>Agaricineae</taxon>
        <taxon>Psathyrellaceae</taxon>
        <taxon>Ephemerocybe</taxon>
    </lineage>
</organism>
<dbReference type="InterPro" id="IPR003100">
    <property type="entry name" value="PAZ_dom"/>
</dbReference>
<feature type="domain" description="Piwi" evidence="4">
    <location>
        <begin position="536"/>
        <end position="844"/>
    </location>
</feature>
<dbReference type="Proteomes" id="UP000541558">
    <property type="component" value="Unassembled WGS sequence"/>
</dbReference>
<dbReference type="InterPro" id="IPR036397">
    <property type="entry name" value="RNaseH_sf"/>
</dbReference>
<comment type="caution">
    <text evidence="5">The sequence shown here is derived from an EMBL/GenBank/DDBJ whole genome shotgun (WGS) entry which is preliminary data.</text>
</comment>
<dbReference type="InterPro" id="IPR003165">
    <property type="entry name" value="Piwi"/>
</dbReference>
<accession>A0A8H5BMB5</accession>
<dbReference type="AlphaFoldDB" id="A0A8H5BMB5"/>
<dbReference type="OrthoDB" id="10252740at2759"/>
<dbReference type="PROSITE" id="PS50822">
    <property type="entry name" value="PIWI"/>
    <property type="match status" value="1"/>
</dbReference>
<name>A0A8H5BMB5_9AGAR</name>
<dbReference type="Pfam" id="PF08699">
    <property type="entry name" value="ArgoL1"/>
    <property type="match status" value="1"/>
</dbReference>
<gene>
    <name evidence="5" type="ORF">D9611_004555</name>
</gene>
<dbReference type="Gene3D" id="3.40.50.2300">
    <property type="match status" value="1"/>
</dbReference>
<dbReference type="EMBL" id="JAACJK010000164">
    <property type="protein sequence ID" value="KAF5324772.1"/>
    <property type="molecule type" value="Genomic_DNA"/>
</dbReference>
<evidence type="ECO:0000256" key="2">
    <source>
        <dbReference type="SAM" id="MobiDB-lite"/>
    </source>
</evidence>
<dbReference type="Gene3D" id="3.30.420.10">
    <property type="entry name" value="Ribonuclease H-like superfamily/Ribonuclease H"/>
    <property type="match status" value="1"/>
</dbReference>
<proteinExistence type="inferred from homology"/>
<evidence type="ECO:0000259" key="3">
    <source>
        <dbReference type="PROSITE" id="PS50821"/>
    </source>
</evidence>
<dbReference type="Gene3D" id="2.170.260.10">
    <property type="entry name" value="paz domain"/>
    <property type="match status" value="1"/>
</dbReference>
<protein>
    <recommendedName>
        <fullName evidence="7">Piwi-domain-containing protein</fullName>
    </recommendedName>
</protein>
<dbReference type="InterPro" id="IPR014811">
    <property type="entry name" value="ArgoL1"/>
</dbReference>
<dbReference type="PROSITE" id="PS50821">
    <property type="entry name" value="PAZ"/>
    <property type="match status" value="1"/>
</dbReference>
<evidence type="ECO:0000313" key="5">
    <source>
        <dbReference type="EMBL" id="KAF5324772.1"/>
    </source>
</evidence>
<dbReference type="SMART" id="SM00949">
    <property type="entry name" value="PAZ"/>
    <property type="match status" value="1"/>
</dbReference>
<dbReference type="SUPFAM" id="SSF53098">
    <property type="entry name" value="Ribonuclease H-like"/>
    <property type="match status" value="1"/>
</dbReference>
<dbReference type="InterPro" id="IPR012337">
    <property type="entry name" value="RNaseH-like_sf"/>
</dbReference>
<feature type="domain" description="PAZ" evidence="3">
    <location>
        <begin position="239"/>
        <end position="355"/>
    </location>
</feature>
<dbReference type="SMART" id="SM00950">
    <property type="entry name" value="Piwi"/>
    <property type="match status" value="1"/>
</dbReference>
<dbReference type="CDD" id="cd02846">
    <property type="entry name" value="PAZ_argonaute_like"/>
    <property type="match status" value="1"/>
</dbReference>
<reference evidence="5 6" key="1">
    <citation type="journal article" date="2020" name="ISME J.">
        <title>Uncovering the hidden diversity of litter-decomposition mechanisms in mushroom-forming fungi.</title>
        <authorList>
            <person name="Floudas D."/>
            <person name="Bentzer J."/>
            <person name="Ahren D."/>
            <person name="Johansson T."/>
            <person name="Persson P."/>
            <person name="Tunlid A."/>
        </authorList>
    </citation>
    <scope>NUCLEOTIDE SEQUENCE [LARGE SCALE GENOMIC DNA]</scope>
    <source>
        <strain evidence="5 6">CBS 175.51</strain>
    </source>
</reference>
<feature type="region of interest" description="Disordered" evidence="2">
    <location>
        <begin position="1"/>
        <end position="24"/>
    </location>
</feature>
<evidence type="ECO:0000313" key="6">
    <source>
        <dbReference type="Proteomes" id="UP000541558"/>
    </source>
</evidence>
<dbReference type="GO" id="GO:0003723">
    <property type="term" value="F:RNA binding"/>
    <property type="evidence" value="ECO:0007669"/>
    <property type="project" value="InterPro"/>
</dbReference>
<comment type="similarity">
    <text evidence="1">Belongs to the argonaute family.</text>
</comment>